<accession>T0QSM2</accession>
<organism evidence="3 4">
    <name type="scientific">Saprolegnia diclina (strain VS20)</name>
    <dbReference type="NCBI Taxonomy" id="1156394"/>
    <lineage>
        <taxon>Eukaryota</taxon>
        <taxon>Sar</taxon>
        <taxon>Stramenopiles</taxon>
        <taxon>Oomycota</taxon>
        <taxon>Saprolegniomycetes</taxon>
        <taxon>Saprolegniales</taxon>
        <taxon>Saprolegniaceae</taxon>
        <taxon>Saprolegnia</taxon>
    </lineage>
</organism>
<dbReference type="STRING" id="1156394.T0QSM2"/>
<dbReference type="VEuPathDB" id="FungiDB:SDRG_05797"/>
<feature type="compositionally biased region" description="Low complexity" evidence="2">
    <location>
        <begin position="19"/>
        <end position="32"/>
    </location>
</feature>
<dbReference type="EMBL" id="JH767146">
    <property type="protein sequence ID" value="EQC36975.1"/>
    <property type="molecule type" value="Genomic_DNA"/>
</dbReference>
<evidence type="ECO:0000256" key="1">
    <source>
        <dbReference type="SAM" id="Coils"/>
    </source>
</evidence>
<dbReference type="GeneID" id="19946524"/>
<dbReference type="OrthoDB" id="10361088at2759"/>
<proteinExistence type="predicted"/>
<dbReference type="AlphaFoldDB" id="T0QSM2"/>
<gene>
    <name evidence="3" type="ORF">SDRG_05797</name>
</gene>
<evidence type="ECO:0000313" key="4">
    <source>
        <dbReference type="Proteomes" id="UP000030762"/>
    </source>
</evidence>
<evidence type="ECO:0000313" key="3">
    <source>
        <dbReference type="EMBL" id="EQC36975.1"/>
    </source>
</evidence>
<evidence type="ECO:0000256" key="2">
    <source>
        <dbReference type="SAM" id="MobiDB-lite"/>
    </source>
</evidence>
<protein>
    <submittedName>
        <fullName evidence="3">Uncharacterized protein</fullName>
    </submittedName>
</protein>
<feature type="coiled-coil region" evidence="1">
    <location>
        <begin position="38"/>
        <end position="101"/>
    </location>
</feature>
<dbReference type="RefSeq" id="XP_008609756.1">
    <property type="nucleotide sequence ID" value="XM_008611534.1"/>
</dbReference>
<dbReference type="Proteomes" id="UP000030762">
    <property type="component" value="Unassembled WGS sequence"/>
</dbReference>
<feature type="coiled-coil region" evidence="1">
    <location>
        <begin position="136"/>
        <end position="304"/>
    </location>
</feature>
<sequence>MSRPRWNASTKPTPGSMLSQSSAARISSSTSRQNRHDLRLKDQQLHELQEKFDMLEARHTAQVAALATEHAASLFRVRTEAAEAQKTLEAAHRERLDAQVQRVAAQVSVLTLELASVRSTLDDATLASEARAFEALHALQNQLAEDRTEVEANKQLAEGKTGDDVARLERELADARAAVQAARVDATESANAMRRALEQITRLQSELAEADAAVQTARDAADAQALVAKRALDDSQLKGEALDRALAQNEQLQLDIAVALAATKVAQEDAKDKATLARRARDEIALLKQALTQAGAAAKEAQDQALATAEAAKRDTADEVQRAYTRIALLEADLAHAHTATEAANGTRATELQAAVEAMASEKVAFMQSKLALAERTMDDLTASQRRAADQVATKLNALNRQLAHDVAQQEAACDQIQALEAALAHAVAKTDALETQLGDATSDLIALRFDVHELRKARVAELSTAIETYDDAARTIQGVVDAAIDEVSHRGFCRPSKVHERKWVLHQALLVASKALSVTTVGLRQLH</sequence>
<keyword evidence="4" id="KW-1185">Reference proteome</keyword>
<dbReference type="InParanoid" id="T0QSM2"/>
<feature type="compositionally biased region" description="Polar residues" evidence="2">
    <location>
        <begin position="7"/>
        <end position="18"/>
    </location>
</feature>
<dbReference type="OMA" id="VLRGYNQ"/>
<keyword evidence="1" id="KW-0175">Coiled coil</keyword>
<reference evidence="3 4" key="1">
    <citation type="submission" date="2012-04" db="EMBL/GenBank/DDBJ databases">
        <title>The Genome Sequence of Saprolegnia declina VS20.</title>
        <authorList>
            <consortium name="The Broad Institute Genome Sequencing Platform"/>
            <person name="Russ C."/>
            <person name="Nusbaum C."/>
            <person name="Tyler B."/>
            <person name="van West P."/>
            <person name="Dieguez-Uribeondo J."/>
            <person name="de Bruijn I."/>
            <person name="Tripathy S."/>
            <person name="Jiang R."/>
            <person name="Young S.K."/>
            <person name="Zeng Q."/>
            <person name="Gargeya S."/>
            <person name="Fitzgerald M."/>
            <person name="Haas B."/>
            <person name="Abouelleil A."/>
            <person name="Alvarado L."/>
            <person name="Arachchi H.M."/>
            <person name="Berlin A."/>
            <person name="Chapman S.B."/>
            <person name="Goldberg J."/>
            <person name="Griggs A."/>
            <person name="Gujja S."/>
            <person name="Hansen M."/>
            <person name="Howarth C."/>
            <person name="Imamovic A."/>
            <person name="Larimer J."/>
            <person name="McCowen C."/>
            <person name="Montmayeur A."/>
            <person name="Murphy C."/>
            <person name="Neiman D."/>
            <person name="Pearson M."/>
            <person name="Priest M."/>
            <person name="Roberts A."/>
            <person name="Saif S."/>
            <person name="Shea T."/>
            <person name="Sisk P."/>
            <person name="Sykes S."/>
            <person name="Wortman J."/>
            <person name="Nusbaum C."/>
            <person name="Birren B."/>
        </authorList>
    </citation>
    <scope>NUCLEOTIDE SEQUENCE [LARGE SCALE GENOMIC DNA]</scope>
    <source>
        <strain evidence="3 4">VS20</strain>
    </source>
</reference>
<feature type="region of interest" description="Disordered" evidence="2">
    <location>
        <begin position="1"/>
        <end position="37"/>
    </location>
</feature>
<name>T0QSM2_SAPDV</name>